<dbReference type="EMBL" id="CP021255">
    <property type="protein sequence ID" value="AVD71073.1"/>
    <property type="molecule type" value="Genomic_DNA"/>
</dbReference>
<keyword evidence="3" id="KW-1185">Reference proteome</keyword>
<dbReference type="SUPFAM" id="SSF52266">
    <property type="entry name" value="SGNH hydrolase"/>
    <property type="match status" value="1"/>
</dbReference>
<dbReference type="RefSeq" id="WP_146106421.1">
    <property type="nucleotide sequence ID" value="NZ_CP021255.1"/>
</dbReference>
<organism evidence="2 3">
    <name type="scientific">Desulfobulbus oralis</name>
    <dbReference type="NCBI Taxonomy" id="1986146"/>
    <lineage>
        <taxon>Bacteria</taxon>
        <taxon>Pseudomonadati</taxon>
        <taxon>Thermodesulfobacteriota</taxon>
        <taxon>Desulfobulbia</taxon>
        <taxon>Desulfobulbales</taxon>
        <taxon>Desulfobulbaceae</taxon>
        <taxon>Desulfobulbus</taxon>
    </lineage>
</organism>
<gene>
    <name evidence="2" type="ORF">CAY53_05905</name>
</gene>
<dbReference type="AlphaFoldDB" id="A0A2L1GN27"/>
<dbReference type="Gene3D" id="3.40.50.1110">
    <property type="entry name" value="SGNH hydrolase"/>
    <property type="match status" value="1"/>
</dbReference>
<dbReference type="KEGG" id="deo:CAY53_05905"/>
<evidence type="ECO:0000313" key="2">
    <source>
        <dbReference type="EMBL" id="AVD71073.1"/>
    </source>
</evidence>
<dbReference type="OrthoDB" id="445620at2"/>
<evidence type="ECO:0008006" key="4">
    <source>
        <dbReference type="Google" id="ProtNLM"/>
    </source>
</evidence>
<sequence>MPPSDPQQAAGRRTGARLALVLALTALFGLWLAQDSLSAYWQEHYYRAYPLAWLERFALWRSGSLLHDRAAARWADNDIAWFYRYLFVRYEAFRKRGDEPVAAGPERPDLVADVRPGAAAGAGDSPPAAPAPAASPGLRPVSSPAALSRLEPERPHSGDAEPMIRPEDPARPPCILHSGAAVFFGGDSLMEGVAPHVAHWLFRQGIASCNKSHRSTGLSYPNKVRDWPLEVERSLEGNPQIRLVIMFLGPNDPWDFPDPEEPRGKFLRFRSAAWEKVYRERISRILTAAEQHQARVIWLGLPYMRQPQFDQQMSYLDEVMRSETAGRALFLPTRDLLSSIGAYSDDMPLGGRAVTVRARDGVHFSPRGQRILAQAIQQQIHILPKEPQDQHL</sequence>
<reference evidence="2 3" key="1">
    <citation type="journal article" date="2018" name="MBio">
        <title>Insights into the evolution of host association through the isolation and characterization of a novel human periodontal pathobiont, Desulfobulbus oralis.</title>
        <authorList>
            <person name="Cross K.L."/>
            <person name="Chirania P."/>
            <person name="Xiong W."/>
            <person name="Beall C.J."/>
            <person name="Elkins J.G."/>
            <person name="Giannone R.J."/>
            <person name="Griffen A.L."/>
            <person name="Guss A.M."/>
            <person name="Hettich R.L."/>
            <person name="Joshi S.S."/>
            <person name="Mokrzan E.M."/>
            <person name="Martin R.K."/>
            <person name="Zhulin I.B."/>
            <person name="Leys E.J."/>
            <person name="Podar M."/>
        </authorList>
    </citation>
    <scope>NUCLEOTIDE SEQUENCE [LARGE SCALE GENOMIC DNA]</scope>
    <source>
        <strain evidence="2 3">ORNL</strain>
    </source>
</reference>
<dbReference type="GO" id="GO:0016788">
    <property type="term" value="F:hydrolase activity, acting on ester bonds"/>
    <property type="evidence" value="ECO:0007669"/>
    <property type="project" value="UniProtKB-ARBA"/>
</dbReference>
<accession>A0A2L1GN27</accession>
<evidence type="ECO:0000256" key="1">
    <source>
        <dbReference type="SAM" id="MobiDB-lite"/>
    </source>
</evidence>
<feature type="region of interest" description="Disordered" evidence="1">
    <location>
        <begin position="116"/>
        <end position="171"/>
    </location>
</feature>
<dbReference type="Proteomes" id="UP000239867">
    <property type="component" value="Chromosome"/>
</dbReference>
<dbReference type="InterPro" id="IPR007407">
    <property type="entry name" value="DUF459"/>
</dbReference>
<dbReference type="Pfam" id="PF04311">
    <property type="entry name" value="DUF459"/>
    <property type="match status" value="1"/>
</dbReference>
<feature type="compositionally biased region" description="Low complexity" evidence="1">
    <location>
        <begin position="116"/>
        <end position="137"/>
    </location>
</feature>
<feature type="compositionally biased region" description="Basic and acidic residues" evidence="1">
    <location>
        <begin position="150"/>
        <end position="170"/>
    </location>
</feature>
<dbReference type="InterPro" id="IPR036514">
    <property type="entry name" value="SGNH_hydro_sf"/>
</dbReference>
<name>A0A2L1GN27_9BACT</name>
<proteinExistence type="predicted"/>
<evidence type="ECO:0000313" key="3">
    <source>
        <dbReference type="Proteomes" id="UP000239867"/>
    </source>
</evidence>
<protein>
    <recommendedName>
        <fullName evidence="4">SGNH hydrolase-type esterase domain-containing protein</fullName>
    </recommendedName>
</protein>